<dbReference type="Proteomes" id="UP000547510">
    <property type="component" value="Unassembled WGS sequence"/>
</dbReference>
<dbReference type="EMBL" id="JACHJN010000015">
    <property type="protein sequence ID" value="MBB5960367.1"/>
    <property type="molecule type" value="Genomic_DNA"/>
</dbReference>
<dbReference type="RefSeq" id="WP_184698504.1">
    <property type="nucleotide sequence ID" value="NZ_JACHJN010000015.1"/>
</dbReference>
<evidence type="ECO:0000313" key="2">
    <source>
        <dbReference type="Proteomes" id="UP000547510"/>
    </source>
</evidence>
<comment type="caution">
    <text evidence="1">The sequence shown here is derived from an EMBL/GenBank/DDBJ whole genome shotgun (WGS) entry which is preliminary data.</text>
</comment>
<evidence type="ECO:0000313" key="1">
    <source>
        <dbReference type="EMBL" id="MBB5960367.1"/>
    </source>
</evidence>
<sequence>MMALASCLMQVSAAAEVDQGGQTDSAPIYVIMDSLSANKPPKTSSEPAQQL</sequence>
<proteinExistence type="predicted"/>
<dbReference type="AlphaFoldDB" id="A0A841CWI5"/>
<keyword evidence="2" id="KW-1185">Reference proteome</keyword>
<organism evidence="1 2">
    <name type="scientific">Saccharothrix tamanrassetensis</name>
    <dbReference type="NCBI Taxonomy" id="1051531"/>
    <lineage>
        <taxon>Bacteria</taxon>
        <taxon>Bacillati</taxon>
        <taxon>Actinomycetota</taxon>
        <taxon>Actinomycetes</taxon>
        <taxon>Pseudonocardiales</taxon>
        <taxon>Pseudonocardiaceae</taxon>
        <taxon>Saccharothrix</taxon>
    </lineage>
</organism>
<accession>A0A841CWI5</accession>
<gene>
    <name evidence="1" type="ORF">FHS29_006990</name>
</gene>
<protein>
    <submittedName>
        <fullName evidence="1">Uncharacterized protein</fullName>
    </submittedName>
</protein>
<name>A0A841CWI5_9PSEU</name>
<reference evidence="1 2" key="1">
    <citation type="submission" date="2020-08" db="EMBL/GenBank/DDBJ databases">
        <title>Genomic Encyclopedia of Type Strains, Phase III (KMG-III): the genomes of soil and plant-associated and newly described type strains.</title>
        <authorList>
            <person name="Whitman W."/>
        </authorList>
    </citation>
    <scope>NUCLEOTIDE SEQUENCE [LARGE SCALE GENOMIC DNA]</scope>
    <source>
        <strain evidence="1 2">CECT 8640</strain>
    </source>
</reference>